<dbReference type="InterPro" id="IPR010720">
    <property type="entry name" value="Alpha-L-AF_C"/>
</dbReference>
<evidence type="ECO:0000256" key="3">
    <source>
        <dbReference type="ARBA" id="ARBA00011165"/>
    </source>
</evidence>
<evidence type="ECO:0000313" key="9">
    <source>
        <dbReference type="EMBL" id="MBB6549762.1"/>
    </source>
</evidence>
<evidence type="ECO:0000256" key="2">
    <source>
        <dbReference type="ARBA" id="ARBA00007186"/>
    </source>
</evidence>
<dbReference type="InterPro" id="IPR017853">
    <property type="entry name" value="GH"/>
</dbReference>
<evidence type="ECO:0000313" key="10">
    <source>
        <dbReference type="Proteomes" id="UP000565579"/>
    </source>
</evidence>
<dbReference type="SMART" id="SM00813">
    <property type="entry name" value="Alpha-L-AF_C"/>
    <property type="match status" value="1"/>
</dbReference>
<evidence type="ECO:0000256" key="5">
    <source>
        <dbReference type="ARBA" id="ARBA00022801"/>
    </source>
</evidence>
<dbReference type="RefSeq" id="WP_185104141.1">
    <property type="nucleotide sequence ID" value="NZ_BAAAXY010000202.1"/>
</dbReference>
<keyword evidence="7 9" id="KW-0326">Glycosidase</keyword>
<dbReference type="EMBL" id="JACHMI010000001">
    <property type="protein sequence ID" value="MBB6549762.1"/>
    <property type="molecule type" value="Genomic_DNA"/>
</dbReference>
<dbReference type="GO" id="GO:0000272">
    <property type="term" value="P:polysaccharide catabolic process"/>
    <property type="evidence" value="ECO:0007669"/>
    <property type="project" value="TreeGrafter"/>
</dbReference>
<sequence>MREALVTIDTRRPAGRIDDDVYGHFLESAFFGNIDGGVFDEGSPLSIDEPGLLRGVRADVLELVRELGPGPIRWPGGNFTSAYHWEDGIGPRDGRPSRLELAWGGRESNRFGTDEFLAWCEAAGAQPYLVHSARDVDEAVRWIEYTNSARDTTLTARRAKNGRAEPWNVRYWGVGNEVYGPWQMGHRTAGEYAAAAREHALFMRLVDPGVKLIGVGIPWRQEEWTRPLLKRAGSLLDYLSLHLYGAGTHLWTGDDYDAVVAQALYFEREMHTYSQLVTALAADAGLDRPPALALDEWTMRHLEPEEWPQPLAGDDGGIAPRDLTPVDDPLKVRVNRWSPRTVADAIFCAGVFHAIHRTAGLPAPVSMANPVNLVNANGLVVARPGGAIRSAIYHVWHLYRHHTGRTVLPCEVTGPARTTSVTLGDNRGPDGRLLTAPMTVPDVDVSATRADDGSLRIAVVNRHRDAPARLRIVLDGAQANTPATARIRTLGADVAALDAVNTLGAPDTIAVRDLGDVESSGGTWTVGPHSVTVLSL</sequence>
<dbReference type="SUPFAM" id="SSF51445">
    <property type="entry name" value="(Trans)glycosidases"/>
    <property type="match status" value="1"/>
</dbReference>
<name>A0A7X0NUA9_9ACTN</name>
<gene>
    <name evidence="9" type="ORF">HD593_004557</name>
</gene>
<dbReference type="PANTHER" id="PTHR43576:SF2">
    <property type="entry name" value="INTRACELLULAR EXO-ALPHA-L-ARABINOFURANOSIDASE 2"/>
    <property type="match status" value="1"/>
</dbReference>
<comment type="caution">
    <text evidence="9">The sequence shown here is derived from an EMBL/GenBank/DDBJ whole genome shotgun (WGS) entry which is preliminary data.</text>
</comment>
<dbReference type="InterPro" id="IPR013780">
    <property type="entry name" value="Glyco_hydro_b"/>
</dbReference>
<keyword evidence="6" id="KW-0119">Carbohydrate metabolism</keyword>
<feature type="domain" description="Alpha-L-arabinofuranosidase C-terminal" evidence="8">
    <location>
        <begin position="335"/>
        <end position="530"/>
    </location>
</feature>
<dbReference type="Pfam" id="PF22848">
    <property type="entry name" value="ASD1_dom"/>
    <property type="match status" value="1"/>
</dbReference>
<dbReference type="InterPro" id="IPR055235">
    <property type="entry name" value="ASD1_cat"/>
</dbReference>
<dbReference type="Gene3D" id="2.60.40.1180">
    <property type="entry name" value="Golgi alpha-mannosidase II"/>
    <property type="match status" value="1"/>
</dbReference>
<comment type="subunit">
    <text evidence="3">Homohexamer; trimer of dimers.</text>
</comment>
<dbReference type="PANTHER" id="PTHR43576">
    <property type="entry name" value="ALPHA-L-ARABINOFURANOSIDASE C-RELATED"/>
    <property type="match status" value="1"/>
</dbReference>
<comment type="catalytic activity">
    <reaction evidence="1">
        <text>Hydrolysis of terminal non-reducing alpha-L-arabinofuranoside residues in alpha-L-arabinosides.</text>
        <dbReference type="EC" id="3.2.1.55"/>
    </reaction>
</comment>
<reference evidence="9 10" key="1">
    <citation type="submission" date="2020-08" db="EMBL/GenBank/DDBJ databases">
        <title>Sequencing the genomes of 1000 actinobacteria strains.</title>
        <authorList>
            <person name="Klenk H.-P."/>
        </authorList>
    </citation>
    <scope>NUCLEOTIDE SEQUENCE [LARGE SCALE GENOMIC DNA]</scope>
    <source>
        <strain evidence="9 10">DSM 43768</strain>
    </source>
</reference>
<evidence type="ECO:0000256" key="6">
    <source>
        <dbReference type="ARBA" id="ARBA00023277"/>
    </source>
</evidence>
<evidence type="ECO:0000256" key="7">
    <source>
        <dbReference type="ARBA" id="ARBA00023295"/>
    </source>
</evidence>
<evidence type="ECO:0000256" key="1">
    <source>
        <dbReference type="ARBA" id="ARBA00001462"/>
    </source>
</evidence>
<organism evidence="9 10">
    <name type="scientific">Nonomuraea rubra</name>
    <dbReference type="NCBI Taxonomy" id="46180"/>
    <lineage>
        <taxon>Bacteria</taxon>
        <taxon>Bacillati</taxon>
        <taxon>Actinomycetota</taxon>
        <taxon>Actinomycetes</taxon>
        <taxon>Streptosporangiales</taxon>
        <taxon>Streptosporangiaceae</taxon>
        <taxon>Nonomuraea</taxon>
    </lineage>
</organism>
<dbReference type="SUPFAM" id="SSF51011">
    <property type="entry name" value="Glycosyl hydrolase domain"/>
    <property type="match status" value="1"/>
</dbReference>
<protein>
    <recommendedName>
        <fullName evidence="4">non-reducing end alpha-L-arabinofuranosidase</fullName>
        <ecNumber evidence="4">3.2.1.55</ecNumber>
    </recommendedName>
</protein>
<dbReference type="Proteomes" id="UP000565579">
    <property type="component" value="Unassembled WGS sequence"/>
</dbReference>
<dbReference type="AlphaFoldDB" id="A0A7X0NUA9"/>
<evidence type="ECO:0000256" key="4">
    <source>
        <dbReference type="ARBA" id="ARBA00012670"/>
    </source>
</evidence>
<dbReference type="Gene3D" id="3.20.20.80">
    <property type="entry name" value="Glycosidases"/>
    <property type="match status" value="1"/>
</dbReference>
<dbReference type="GO" id="GO:0046373">
    <property type="term" value="P:L-arabinose metabolic process"/>
    <property type="evidence" value="ECO:0007669"/>
    <property type="project" value="InterPro"/>
</dbReference>
<keyword evidence="5 9" id="KW-0378">Hydrolase</keyword>
<comment type="similarity">
    <text evidence="2">Belongs to the glycosyl hydrolase 51 family.</text>
</comment>
<dbReference type="Pfam" id="PF06964">
    <property type="entry name" value="Alpha-L-AF_C"/>
    <property type="match status" value="1"/>
</dbReference>
<keyword evidence="10" id="KW-1185">Reference proteome</keyword>
<accession>A0A7X0NUA9</accession>
<dbReference type="EC" id="3.2.1.55" evidence="4"/>
<proteinExistence type="inferred from homology"/>
<dbReference type="GO" id="GO:0046556">
    <property type="term" value="F:alpha-L-arabinofuranosidase activity"/>
    <property type="evidence" value="ECO:0007669"/>
    <property type="project" value="UniProtKB-EC"/>
</dbReference>
<evidence type="ECO:0000259" key="8">
    <source>
        <dbReference type="SMART" id="SM00813"/>
    </source>
</evidence>